<proteinExistence type="predicted"/>
<keyword evidence="4" id="KW-1185">Reference proteome</keyword>
<dbReference type="RefSeq" id="WP_254159167.1">
    <property type="nucleotide sequence ID" value="NZ_CP100355.1"/>
</dbReference>
<name>A0A9E7NCM2_9EURY</name>
<feature type="domain" description="Lipoyl-binding" evidence="2">
    <location>
        <begin position="1"/>
        <end position="81"/>
    </location>
</feature>
<dbReference type="PROSITE" id="PS00189">
    <property type="entry name" value="LIPOYL"/>
    <property type="match status" value="1"/>
</dbReference>
<dbReference type="GeneID" id="73289236"/>
<dbReference type="Proteomes" id="UP001056855">
    <property type="component" value="Chromosome"/>
</dbReference>
<dbReference type="Pfam" id="PF00364">
    <property type="entry name" value="Biotin_lipoyl"/>
    <property type="match status" value="1"/>
</dbReference>
<dbReference type="Gene3D" id="2.40.50.100">
    <property type="match status" value="1"/>
</dbReference>
<dbReference type="PROSITE" id="PS50968">
    <property type="entry name" value="BIOTINYL_LIPOYL"/>
    <property type="match status" value="1"/>
</dbReference>
<keyword evidence="1" id="KW-0450">Lipoyl</keyword>
<accession>A0A9E7NCM2</accession>
<dbReference type="KEGG" id="sawl:NGM29_04280"/>
<dbReference type="SUPFAM" id="SSF51230">
    <property type="entry name" value="Single hybrid motif"/>
    <property type="match status" value="1"/>
</dbReference>
<evidence type="ECO:0000259" key="2">
    <source>
        <dbReference type="PROSITE" id="PS50968"/>
    </source>
</evidence>
<evidence type="ECO:0000256" key="1">
    <source>
        <dbReference type="ARBA" id="ARBA00022823"/>
    </source>
</evidence>
<dbReference type="AlphaFoldDB" id="A0A9E7NCM2"/>
<dbReference type="InterPro" id="IPR003016">
    <property type="entry name" value="2-oxoA_DH_lipoyl-BS"/>
</dbReference>
<reference evidence="3" key="1">
    <citation type="submission" date="2022-06" db="EMBL/GenBank/DDBJ databases">
        <title>Diverse halophilic archaea isolated from saline environments.</title>
        <authorList>
            <person name="Cui H.-L."/>
        </authorList>
    </citation>
    <scope>NUCLEOTIDE SEQUENCE</scope>
    <source>
        <strain evidence="3">WLHS1</strain>
    </source>
</reference>
<organism evidence="3 4">
    <name type="scientific">Natronosalvus rutilus</name>
    <dbReference type="NCBI Taxonomy" id="2953753"/>
    <lineage>
        <taxon>Archaea</taxon>
        <taxon>Methanobacteriati</taxon>
        <taxon>Methanobacteriota</taxon>
        <taxon>Stenosarchaea group</taxon>
        <taxon>Halobacteria</taxon>
        <taxon>Halobacteriales</taxon>
        <taxon>Natrialbaceae</taxon>
        <taxon>Natronosalvus</taxon>
    </lineage>
</organism>
<dbReference type="InterPro" id="IPR000089">
    <property type="entry name" value="Biotin_lipoyl"/>
</dbReference>
<evidence type="ECO:0000313" key="4">
    <source>
        <dbReference type="Proteomes" id="UP001056855"/>
    </source>
</evidence>
<dbReference type="InterPro" id="IPR011053">
    <property type="entry name" value="Single_hybrid_motif"/>
</dbReference>
<protein>
    <submittedName>
        <fullName evidence="3">Lipoyl domain-containing protein</fullName>
    </submittedName>
</protein>
<dbReference type="CDD" id="cd06849">
    <property type="entry name" value="lipoyl_domain"/>
    <property type="match status" value="1"/>
</dbReference>
<dbReference type="EMBL" id="CP100355">
    <property type="protein sequence ID" value="UTF54499.1"/>
    <property type="molecule type" value="Genomic_DNA"/>
</dbReference>
<gene>
    <name evidence="3" type="ORF">NGM29_04280</name>
</gene>
<evidence type="ECO:0000313" key="3">
    <source>
        <dbReference type="EMBL" id="UTF54499.1"/>
    </source>
</evidence>
<sequence length="83" mass="8959">MSVDLDSESIWPDDAEDVDEAVVATWFVREGASIAEGDTLCEIQIEKVSIDVSSPASGTLAEIRVGENEEFRRGDSLGRIESG</sequence>